<evidence type="ECO:0000313" key="3">
    <source>
        <dbReference type="EMBL" id="GHA13966.1"/>
    </source>
</evidence>
<gene>
    <name evidence="3" type="ORF">GCM10008090_24680</name>
</gene>
<dbReference type="Gene3D" id="3.60.21.10">
    <property type="match status" value="1"/>
</dbReference>
<name>A0A918RWQ5_9GAMM</name>
<protein>
    <recommendedName>
        <fullName evidence="2">Calcineurin-like phosphoesterase domain-containing protein</fullName>
    </recommendedName>
</protein>
<sequence>MRSLPSDKQVNEDVYFCHGTPNNDLVYLLEDVSRGYALLRSDSEIIDLLAGQKSKLICCGHTHIPRAVSLSSGQLIVNPGSVGLQAYTDEDPVVHSMENYNYHASYSIVEKIRSEWVVQNIKVPYDYQSAVTESKKRNRNDWVHFLSTGRRI</sequence>
<evidence type="ECO:0000259" key="2">
    <source>
        <dbReference type="Pfam" id="PF12850"/>
    </source>
</evidence>
<accession>A0A918RWQ5</accession>
<comment type="similarity">
    <text evidence="1">Belongs to the metallophosphoesterase superfamily. YfcE family.</text>
</comment>
<evidence type="ECO:0000256" key="1">
    <source>
        <dbReference type="ARBA" id="ARBA00008950"/>
    </source>
</evidence>
<dbReference type="AlphaFoldDB" id="A0A918RWQ5"/>
<keyword evidence="4" id="KW-1185">Reference proteome</keyword>
<feature type="domain" description="Calcineurin-like phosphoesterase" evidence="2">
    <location>
        <begin position="12"/>
        <end position="88"/>
    </location>
</feature>
<evidence type="ECO:0000313" key="4">
    <source>
        <dbReference type="Proteomes" id="UP000614811"/>
    </source>
</evidence>
<reference evidence="3" key="1">
    <citation type="journal article" date="2014" name="Int. J. Syst. Evol. Microbiol.">
        <title>Complete genome sequence of Corynebacterium casei LMG S-19264T (=DSM 44701T), isolated from a smear-ripened cheese.</title>
        <authorList>
            <consortium name="US DOE Joint Genome Institute (JGI-PGF)"/>
            <person name="Walter F."/>
            <person name="Albersmeier A."/>
            <person name="Kalinowski J."/>
            <person name="Ruckert C."/>
        </authorList>
    </citation>
    <scope>NUCLEOTIDE SEQUENCE</scope>
    <source>
        <strain evidence="3">KCTC 12711</strain>
    </source>
</reference>
<proteinExistence type="inferred from homology"/>
<dbReference type="EMBL" id="BMXA01000004">
    <property type="protein sequence ID" value="GHA13966.1"/>
    <property type="molecule type" value="Genomic_DNA"/>
</dbReference>
<reference evidence="3" key="2">
    <citation type="submission" date="2020-09" db="EMBL/GenBank/DDBJ databases">
        <authorList>
            <person name="Sun Q."/>
            <person name="Kim S."/>
        </authorList>
    </citation>
    <scope>NUCLEOTIDE SEQUENCE</scope>
    <source>
        <strain evidence="3">KCTC 12711</strain>
    </source>
</reference>
<organism evidence="3 4">
    <name type="scientific">Arenicella chitinivorans</name>
    <dbReference type="NCBI Taxonomy" id="1329800"/>
    <lineage>
        <taxon>Bacteria</taxon>
        <taxon>Pseudomonadati</taxon>
        <taxon>Pseudomonadota</taxon>
        <taxon>Gammaproteobacteria</taxon>
        <taxon>Arenicellales</taxon>
        <taxon>Arenicellaceae</taxon>
        <taxon>Arenicella</taxon>
    </lineage>
</organism>
<dbReference type="Proteomes" id="UP000614811">
    <property type="component" value="Unassembled WGS sequence"/>
</dbReference>
<dbReference type="CDD" id="cd00838">
    <property type="entry name" value="MPP_superfamily"/>
    <property type="match status" value="1"/>
</dbReference>
<dbReference type="SUPFAM" id="SSF56300">
    <property type="entry name" value="Metallo-dependent phosphatases"/>
    <property type="match status" value="1"/>
</dbReference>
<comment type="caution">
    <text evidence="3">The sequence shown here is derived from an EMBL/GenBank/DDBJ whole genome shotgun (WGS) entry which is preliminary data.</text>
</comment>
<dbReference type="Pfam" id="PF12850">
    <property type="entry name" value="Metallophos_2"/>
    <property type="match status" value="1"/>
</dbReference>
<dbReference type="InterPro" id="IPR024654">
    <property type="entry name" value="Calcineurin-like_PHP_lpxH"/>
</dbReference>
<dbReference type="InterPro" id="IPR029052">
    <property type="entry name" value="Metallo-depent_PP-like"/>
</dbReference>